<dbReference type="RefSeq" id="WP_119767052.1">
    <property type="nucleotide sequence ID" value="NZ_QYUO01000001.1"/>
</dbReference>
<dbReference type="InterPro" id="IPR000873">
    <property type="entry name" value="AMP-dep_synth/lig_dom"/>
</dbReference>
<reference evidence="5" key="1">
    <citation type="submission" date="2018-09" db="EMBL/GenBank/DDBJ databases">
        <authorList>
            <person name="Zhu H."/>
        </authorList>
    </citation>
    <scope>NUCLEOTIDE SEQUENCE [LARGE SCALE GENOMIC DNA]</scope>
    <source>
        <strain evidence="5">K1R23-30</strain>
    </source>
</reference>
<dbReference type="EMBL" id="QYUO01000001">
    <property type="protein sequence ID" value="RJF97101.1"/>
    <property type="molecule type" value="Genomic_DNA"/>
</dbReference>
<dbReference type="PROSITE" id="PS00455">
    <property type="entry name" value="AMP_BINDING"/>
    <property type="match status" value="1"/>
</dbReference>
<dbReference type="SUPFAM" id="SSF56801">
    <property type="entry name" value="Acetyl-CoA synthetase-like"/>
    <property type="match status" value="1"/>
</dbReference>
<dbReference type="InterPro" id="IPR042099">
    <property type="entry name" value="ANL_N_sf"/>
</dbReference>
<name>A0A3A3FSD3_9BURK</name>
<dbReference type="Gene3D" id="3.40.50.12780">
    <property type="entry name" value="N-terminal domain of ligase-like"/>
    <property type="match status" value="1"/>
</dbReference>
<evidence type="ECO:0000313" key="5">
    <source>
        <dbReference type="Proteomes" id="UP000265955"/>
    </source>
</evidence>
<proteinExistence type="predicted"/>
<dbReference type="PANTHER" id="PTHR43272">
    <property type="entry name" value="LONG-CHAIN-FATTY-ACID--COA LIGASE"/>
    <property type="match status" value="1"/>
</dbReference>
<dbReference type="Pfam" id="PF23562">
    <property type="entry name" value="AMP-binding_C_3"/>
    <property type="match status" value="1"/>
</dbReference>
<organism evidence="4 5">
    <name type="scientific">Noviherbaspirillum saxi</name>
    <dbReference type="NCBI Taxonomy" id="2320863"/>
    <lineage>
        <taxon>Bacteria</taxon>
        <taxon>Pseudomonadati</taxon>
        <taxon>Pseudomonadota</taxon>
        <taxon>Betaproteobacteria</taxon>
        <taxon>Burkholderiales</taxon>
        <taxon>Oxalobacteraceae</taxon>
        <taxon>Noviherbaspirillum</taxon>
    </lineage>
</organism>
<comment type="caution">
    <text evidence="4">The sequence shown here is derived from an EMBL/GenBank/DDBJ whole genome shotgun (WGS) entry which is preliminary data.</text>
</comment>
<keyword evidence="1" id="KW-0547">Nucleotide-binding</keyword>
<dbReference type="GO" id="GO:0004467">
    <property type="term" value="F:long-chain fatty acid-CoA ligase activity"/>
    <property type="evidence" value="ECO:0007669"/>
    <property type="project" value="TreeGrafter"/>
</dbReference>
<dbReference type="Proteomes" id="UP000265955">
    <property type="component" value="Unassembled WGS sequence"/>
</dbReference>
<dbReference type="InterPro" id="IPR020845">
    <property type="entry name" value="AMP-binding_CS"/>
</dbReference>
<dbReference type="GO" id="GO:0005524">
    <property type="term" value="F:ATP binding"/>
    <property type="evidence" value="ECO:0007669"/>
    <property type="project" value="UniProtKB-KW"/>
</dbReference>
<dbReference type="AlphaFoldDB" id="A0A3A3FSD3"/>
<evidence type="ECO:0000313" key="4">
    <source>
        <dbReference type="EMBL" id="RJF97101.1"/>
    </source>
</evidence>
<keyword evidence="4" id="KW-0436">Ligase</keyword>
<dbReference type="OrthoDB" id="9766486at2"/>
<accession>A0A3A3FSD3</accession>
<evidence type="ECO:0000256" key="1">
    <source>
        <dbReference type="ARBA" id="ARBA00022741"/>
    </source>
</evidence>
<evidence type="ECO:0000259" key="3">
    <source>
        <dbReference type="Pfam" id="PF00501"/>
    </source>
</evidence>
<keyword evidence="2" id="KW-0067">ATP-binding</keyword>
<dbReference type="PANTHER" id="PTHR43272:SF33">
    <property type="entry name" value="AMP-BINDING DOMAIN-CONTAINING PROTEIN-RELATED"/>
    <property type="match status" value="1"/>
</dbReference>
<protein>
    <submittedName>
        <fullName evidence="4">Long-chain fatty acid--CoA ligase</fullName>
    </submittedName>
</protein>
<gene>
    <name evidence="4" type="ORF">D3871_00055</name>
</gene>
<feature type="domain" description="AMP-dependent synthetase/ligase" evidence="3">
    <location>
        <begin position="18"/>
        <end position="434"/>
    </location>
</feature>
<dbReference type="Pfam" id="PF00501">
    <property type="entry name" value="AMP-binding"/>
    <property type="match status" value="1"/>
</dbReference>
<keyword evidence="5" id="KW-1185">Reference proteome</keyword>
<dbReference type="GO" id="GO:0016020">
    <property type="term" value="C:membrane"/>
    <property type="evidence" value="ECO:0007669"/>
    <property type="project" value="TreeGrafter"/>
</dbReference>
<sequence length="651" mass="72714">MSETSKPGGRTFPRMLLQHAQSRADKPAFREKDLGIWQTWNWAQVADEVRALACGLAAMGFKRGMNLAIVGDNRPRLYWSMAAAQCLGGVAVPLYQDAPAADMAYVLDDAEIDFAIVEDQEQVDKLFEIKQGLNRISHIVYDDERGMRHYQQAELTSFEKVQQLGREFERDHPGFFMNEVNAGSEDDTAVMLYTSGTTGKPKGVCQTHRSFMAAAVGGVGFDKLTGDDDILSYLPMAWVGDHLFSFAQAMVAGFTVNCPESGDTVMTDMREIGPTYYFAPPRVFENMLTTVMIRMEDAGSIKRKMFHHYMDVARRVGADILDRKPVSLLDRLRYAMGNVLVYGPLKNVLGLSRVRVAYTAGAAIGPDLFRFYRSIGVNLKQLYGSTETCAYVCLQPDGNIKFDSVGLPAPGVEVKLAPNGEVLVKSASMLKEYYKRPDATQEVIDADGYFHTGDAGLFDEEGHLKIIDRAADVGRMTNGAIFAPNYIENKLKFFPFIKEAVAFGNERDRVCAFINIDMEAVGNWSERRGIAYSGYTDLAAKRETYDLIAECVEKVNADLASEALMSDTQIHRFLVLHKELDPDDDELTRTRKVRRRFVAEKYKALIDALYAGKTSQYIETQVKFEDGRKGTVSADLRIVDVKTYGELKKAA</sequence>
<evidence type="ECO:0000256" key="2">
    <source>
        <dbReference type="ARBA" id="ARBA00022840"/>
    </source>
</evidence>